<keyword evidence="9" id="KW-1185">Reference proteome</keyword>
<dbReference type="RefSeq" id="WP_130458224.1">
    <property type="nucleotide sequence ID" value="NZ_SHKM01000001.1"/>
</dbReference>
<dbReference type="SUPFAM" id="SSF53850">
    <property type="entry name" value="Periplasmic binding protein-like II"/>
    <property type="match status" value="1"/>
</dbReference>
<evidence type="ECO:0000313" key="9">
    <source>
        <dbReference type="Proteomes" id="UP000292136"/>
    </source>
</evidence>
<accession>A0ABY0IPG8</accession>
<evidence type="ECO:0000256" key="7">
    <source>
        <dbReference type="SAM" id="SignalP"/>
    </source>
</evidence>
<evidence type="ECO:0000313" key="8">
    <source>
        <dbReference type="EMBL" id="RZT89475.1"/>
    </source>
</evidence>
<gene>
    <name evidence="8" type="ORF">EV678_0261</name>
</gene>
<evidence type="ECO:0000256" key="2">
    <source>
        <dbReference type="ARBA" id="ARBA00022729"/>
    </source>
</evidence>
<comment type="similarity">
    <text evidence="6">Belongs to the nlpA lipoprotein family.</text>
</comment>
<feature type="signal peptide" evidence="7">
    <location>
        <begin position="1"/>
        <end position="25"/>
    </location>
</feature>
<name>A0ABY0IPG8_9RHOO</name>
<dbReference type="Pfam" id="PF03180">
    <property type="entry name" value="Lipoprotein_9"/>
    <property type="match status" value="1"/>
</dbReference>
<dbReference type="PANTHER" id="PTHR30429">
    <property type="entry name" value="D-METHIONINE-BINDING LIPOPROTEIN METQ"/>
    <property type="match status" value="1"/>
</dbReference>
<dbReference type="Proteomes" id="UP000292136">
    <property type="component" value="Unassembled WGS sequence"/>
</dbReference>
<organism evidence="8 9">
    <name type="scientific">Azospira oryzae</name>
    <dbReference type="NCBI Taxonomy" id="146939"/>
    <lineage>
        <taxon>Bacteria</taxon>
        <taxon>Pseudomonadati</taxon>
        <taxon>Pseudomonadota</taxon>
        <taxon>Betaproteobacteria</taxon>
        <taxon>Rhodocyclales</taxon>
        <taxon>Rhodocyclaceae</taxon>
        <taxon>Azospira</taxon>
    </lineage>
</organism>
<keyword evidence="4" id="KW-0564">Palmitate</keyword>
<evidence type="ECO:0000256" key="5">
    <source>
        <dbReference type="ARBA" id="ARBA00023288"/>
    </source>
</evidence>
<sequence>MKIIHTLLAAALSLGLAAAAPGALAQEKKNLTLGATAGPNFDQLKLGIKPILEKKGYSVKLVEFNDYVQPNLALAQGSLDANLFQHVIYLKKFAADKGLNLVDVIKAPIAPLGLYSKKRASLKELKDGDRITLPNDPSNLARALVFLEQNGLLKVKPGTDPLKATEKDVAENPHKLQLTPIEAAQLPRTLDDAAFVVINGNFAIASGLKLSEAIALEKTPDHYLNVVAVKTEDQHKPWTQDIVAAFKSPEYKAVLDKHFQGYARPAYLQ</sequence>
<dbReference type="PIRSF" id="PIRSF002854">
    <property type="entry name" value="MetQ"/>
    <property type="match status" value="1"/>
</dbReference>
<keyword evidence="3" id="KW-0472">Membrane</keyword>
<comment type="subcellular location">
    <subcellularLocation>
        <location evidence="1">Membrane</location>
        <topology evidence="1">Lipid-anchor</topology>
    </subcellularLocation>
</comment>
<proteinExistence type="inferred from homology"/>
<keyword evidence="2 7" id="KW-0732">Signal</keyword>
<keyword evidence="5 6" id="KW-0449">Lipoprotein</keyword>
<reference evidence="8 9" key="1">
    <citation type="submission" date="2019-02" db="EMBL/GenBank/DDBJ databases">
        <title>Genomic Encyclopedia of Type Strains, Phase IV (KMG-IV): sequencing the most valuable type-strain genomes for metagenomic binning, comparative biology and taxonomic classification.</title>
        <authorList>
            <person name="Goeker M."/>
        </authorList>
    </citation>
    <scope>NUCLEOTIDE SEQUENCE [LARGE SCALE GENOMIC DNA]</scope>
    <source>
        <strain evidence="8 9">DSM 21223</strain>
    </source>
</reference>
<evidence type="ECO:0000256" key="1">
    <source>
        <dbReference type="ARBA" id="ARBA00004635"/>
    </source>
</evidence>
<evidence type="ECO:0000256" key="3">
    <source>
        <dbReference type="ARBA" id="ARBA00023136"/>
    </source>
</evidence>
<comment type="caution">
    <text evidence="8">The sequence shown here is derived from an EMBL/GenBank/DDBJ whole genome shotgun (WGS) entry which is preliminary data.</text>
</comment>
<dbReference type="InterPro" id="IPR004872">
    <property type="entry name" value="Lipoprotein_NlpA"/>
</dbReference>
<evidence type="ECO:0000256" key="6">
    <source>
        <dbReference type="PIRNR" id="PIRNR002854"/>
    </source>
</evidence>
<dbReference type="Gene3D" id="3.40.190.10">
    <property type="entry name" value="Periplasmic binding protein-like II"/>
    <property type="match status" value="2"/>
</dbReference>
<dbReference type="EMBL" id="SHKM01000001">
    <property type="protein sequence ID" value="RZT89475.1"/>
    <property type="molecule type" value="Genomic_DNA"/>
</dbReference>
<evidence type="ECO:0000256" key="4">
    <source>
        <dbReference type="ARBA" id="ARBA00023139"/>
    </source>
</evidence>
<feature type="chain" id="PRO_5046642034" description="Lipoprotein" evidence="7">
    <location>
        <begin position="26"/>
        <end position="269"/>
    </location>
</feature>
<protein>
    <recommendedName>
        <fullName evidence="6">Lipoprotein</fullName>
    </recommendedName>
</protein>
<dbReference type="PANTHER" id="PTHR30429:SF0">
    <property type="entry name" value="METHIONINE-BINDING LIPOPROTEIN METQ"/>
    <property type="match status" value="1"/>
</dbReference>